<organism evidence="2 3">
    <name type="scientific">Camelina sativa</name>
    <name type="common">False flax</name>
    <name type="synonym">Myagrum sativum</name>
    <dbReference type="NCBI Taxonomy" id="90675"/>
    <lineage>
        <taxon>Eukaryota</taxon>
        <taxon>Viridiplantae</taxon>
        <taxon>Streptophyta</taxon>
        <taxon>Embryophyta</taxon>
        <taxon>Tracheophyta</taxon>
        <taxon>Spermatophyta</taxon>
        <taxon>Magnoliopsida</taxon>
        <taxon>eudicotyledons</taxon>
        <taxon>Gunneridae</taxon>
        <taxon>Pentapetalae</taxon>
        <taxon>rosids</taxon>
        <taxon>malvids</taxon>
        <taxon>Brassicales</taxon>
        <taxon>Brassicaceae</taxon>
        <taxon>Camelineae</taxon>
        <taxon>Camelina</taxon>
    </lineage>
</organism>
<dbReference type="Pfam" id="PF01936">
    <property type="entry name" value="NYN"/>
    <property type="match status" value="1"/>
</dbReference>
<accession>A0ABM0T7A8</accession>
<protein>
    <submittedName>
        <fullName evidence="3">Uncharacterized protein LOC104707322</fullName>
    </submittedName>
</protein>
<evidence type="ECO:0000259" key="1">
    <source>
        <dbReference type="Pfam" id="PF01936"/>
    </source>
</evidence>
<proteinExistence type="predicted"/>
<sequence length="185" mass="21271">MASTATSSSGATCSRATSSTPGEKVALFWDINTCPIKNYYANHLESINTVLKEINPNYRVSTTTKIICGDIKKCMNEATQDYFRELGFEICHAEERDPRCDLHEKRKPDNPEPAFALLVKVMEFLVERPHHAKNIFIISGDYRFKHTMKMLLESNWTTFLAKKKDSNTKSTKYATYTWNWEDIEG</sequence>
<evidence type="ECO:0000313" key="2">
    <source>
        <dbReference type="Proteomes" id="UP000694864"/>
    </source>
</evidence>
<gene>
    <name evidence="3" type="primary">LOC104707322</name>
</gene>
<evidence type="ECO:0000313" key="3">
    <source>
        <dbReference type="RefSeq" id="XP_010421951.1"/>
    </source>
</evidence>
<feature type="domain" description="NYN" evidence="1">
    <location>
        <begin position="24"/>
        <end position="174"/>
    </location>
</feature>
<reference evidence="2" key="1">
    <citation type="journal article" date="2014" name="Nat. Commun.">
        <title>The emerging biofuel crop Camelina sativa retains a highly undifferentiated hexaploid genome structure.</title>
        <authorList>
            <person name="Kagale S."/>
            <person name="Koh C."/>
            <person name="Nixon J."/>
            <person name="Bollina V."/>
            <person name="Clarke W.E."/>
            <person name="Tuteja R."/>
            <person name="Spillane C."/>
            <person name="Robinson S.J."/>
            <person name="Links M.G."/>
            <person name="Clarke C."/>
            <person name="Higgins E.E."/>
            <person name="Huebert T."/>
            <person name="Sharpe A.G."/>
            <person name="Parkin I.A."/>
        </authorList>
    </citation>
    <scope>NUCLEOTIDE SEQUENCE [LARGE SCALE GENOMIC DNA]</scope>
    <source>
        <strain evidence="2">cv. DH55</strain>
    </source>
</reference>
<dbReference type="RefSeq" id="XP_010421951.1">
    <property type="nucleotide sequence ID" value="XM_010423649.1"/>
</dbReference>
<dbReference type="Proteomes" id="UP000694864">
    <property type="component" value="Chromosome 8"/>
</dbReference>
<reference evidence="3" key="2">
    <citation type="submission" date="2025-08" db="UniProtKB">
        <authorList>
            <consortium name="RefSeq"/>
        </authorList>
    </citation>
    <scope>IDENTIFICATION</scope>
    <source>
        <tissue evidence="3">Leaf</tissue>
    </source>
</reference>
<dbReference type="GeneID" id="104707322"/>
<name>A0ABM0T7A8_CAMSA</name>
<keyword evidence="2" id="KW-1185">Reference proteome</keyword>
<dbReference type="InterPro" id="IPR021139">
    <property type="entry name" value="NYN"/>
</dbReference>